<organism evidence="1 2">
    <name type="scientific">Trichomonas vaginalis (strain ATCC PRA-98 / G3)</name>
    <dbReference type="NCBI Taxonomy" id="412133"/>
    <lineage>
        <taxon>Eukaryota</taxon>
        <taxon>Metamonada</taxon>
        <taxon>Parabasalia</taxon>
        <taxon>Trichomonadida</taxon>
        <taxon>Trichomonadidae</taxon>
        <taxon>Trichomonas</taxon>
    </lineage>
</organism>
<dbReference type="EMBL" id="DS113289">
    <property type="protein sequence ID" value="EAY13230.1"/>
    <property type="molecule type" value="Genomic_DNA"/>
</dbReference>
<keyword evidence="2" id="KW-1185">Reference proteome</keyword>
<sequence>MISSYGTVLFQKTIDVLVSQRVTDKQPFIESILQSPTVDEYILKIYERSNSLVDQVQGEKLFLLALLLTSKHYPESAEKATEYLNQIAKYTRILSNYDDYQLYNEVFFELVTKANPNDTEITKHQLTLATLSTKTQQYCGDAVKLAYVEYPQTRESVHALAMAIENLDLNPEGGLESELKAIMQHLTNPEELLADVNKFLHSETQVDVALELIHNLLEKVDAETKVAIFKKVTPELPYKFSSCSPRTLMYIAKILNLMPIPEEYNELDKFNIAVQLSFAAPNLSGAITSFDDPLVPMLIEFTQKRKDAPTFEIVVKSLAPYGVIIYAVNFGIFASYPDEVKNALKEPKFIIEAIHYLLKNNAVTDDTIQIVAEAYINALKSDILNDEEQLKKCVEILPQLNQFHAILLKLFLENCAYINNAIVVRKFCEFLIKSELAASEQFPLETIGTLARYLIIDEEDTQTTATVSKFLGILANMESIPCPTTANNIATYYCSEGDRMAQYQAYLLKQAIAFPNTGYEALAAGTPKLTDKNTTILTKNIENSYANQRLYSQYFISLSRNNVTQALEQFKVAVNDVVPALIQFTKPPPPKEFYDAAFFTILWLVQNVVKEEKDIKLLFAITRIAIPGPAMTDQCADSVIKTLKALITLNKGSIPDNVVKKILDSSFPEFIPIMFAAIGKERIDDAIITIIQHAMTKPFGYNYSEQLQAILNAGKKAKVLERFFQRFARLADRNDCIKLLELMAEVAKVARHLSIPYTSTKNDHEWIEIIIPYSIHVDEKIRGYALTILKNVYEVGCSVETSGLAHSEITTIVHTLWSEIVKRLDRDCILRVFKFCAKNLDKSEAASIFAAAVIDHRPDCIDEKDFDALFLLEANTFMFNNIFESLKKYSEDNKRRVVAKMFAIGYRPMTLSVFRAMIKEPDFVKAIFIEITAQQNHDKFLEIVEAFYETSEFDPVIFLIVLSFYSVQKQTRRKVKGLQSLMSSVLSQQIIKSTIINPQNLAIEDDLHLALKDIAFKTYNLSVDQLKAIAENAEAYVKSGEDMTSMTFGTLFAILAAQFAVLKTNQDLCLTFYKLFIMSIENATTHTAGFILAAFNQVTQEDIIEQISHEYKQSIIVHAAAALAETALSEKHIDDNLSLMCCVFSKFDEKAEVAEKVYVALDAASNKIAHRKDMMEALLTICHLQKVKFTEKGIARPAAILLRCFSERKDIAEIAYNILKEITEKETVEEVIFGTCENIERLPNVANNCVLSCTVPMITERTIEILHALAKFQTRIYSKAAGFYENLYPIAFKVIEEGDAELVDKATCLLKSFEK</sequence>
<dbReference type="InParanoid" id="A2E2D0"/>
<reference evidence="1" key="2">
    <citation type="journal article" date="2007" name="Science">
        <title>Draft genome sequence of the sexually transmitted pathogen Trichomonas vaginalis.</title>
        <authorList>
            <person name="Carlton J.M."/>
            <person name="Hirt R.P."/>
            <person name="Silva J.C."/>
            <person name="Delcher A.L."/>
            <person name="Schatz M."/>
            <person name="Zhao Q."/>
            <person name="Wortman J.R."/>
            <person name="Bidwell S.L."/>
            <person name="Alsmark U.C.M."/>
            <person name="Besteiro S."/>
            <person name="Sicheritz-Ponten T."/>
            <person name="Noel C.J."/>
            <person name="Dacks J.B."/>
            <person name="Foster P.G."/>
            <person name="Simillion C."/>
            <person name="Van de Peer Y."/>
            <person name="Miranda-Saavedra D."/>
            <person name="Barton G.J."/>
            <person name="Westrop G.D."/>
            <person name="Mueller S."/>
            <person name="Dessi D."/>
            <person name="Fiori P.L."/>
            <person name="Ren Q."/>
            <person name="Paulsen I."/>
            <person name="Zhang H."/>
            <person name="Bastida-Corcuera F.D."/>
            <person name="Simoes-Barbosa A."/>
            <person name="Brown M.T."/>
            <person name="Hayes R.D."/>
            <person name="Mukherjee M."/>
            <person name="Okumura C.Y."/>
            <person name="Schneider R."/>
            <person name="Smith A.J."/>
            <person name="Vanacova S."/>
            <person name="Villalvazo M."/>
            <person name="Haas B.J."/>
            <person name="Pertea M."/>
            <person name="Feldblyum T.V."/>
            <person name="Utterback T.R."/>
            <person name="Shu C.L."/>
            <person name="Osoegawa K."/>
            <person name="de Jong P.J."/>
            <person name="Hrdy I."/>
            <person name="Horvathova L."/>
            <person name="Zubacova Z."/>
            <person name="Dolezal P."/>
            <person name="Malik S.B."/>
            <person name="Logsdon J.M. Jr."/>
            <person name="Henze K."/>
            <person name="Gupta A."/>
            <person name="Wang C.C."/>
            <person name="Dunne R.L."/>
            <person name="Upcroft J.A."/>
            <person name="Upcroft P."/>
            <person name="White O."/>
            <person name="Salzberg S.L."/>
            <person name="Tang P."/>
            <person name="Chiu C.-H."/>
            <person name="Lee Y.-S."/>
            <person name="Embley T.M."/>
            <person name="Coombs G.H."/>
            <person name="Mottram J.C."/>
            <person name="Tachezy J."/>
            <person name="Fraser-Liggett C.M."/>
            <person name="Johnson P.J."/>
        </authorList>
    </citation>
    <scope>NUCLEOTIDE SEQUENCE [LARGE SCALE GENOMIC DNA]</scope>
    <source>
        <strain evidence="1">G3</strain>
    </source>
</reference>
<dbReference type="VEuPathDB" id="TrichDB:TVAGG3_0964410"/>
<dbReference type="KEGG" id="tva:4771204"/>
<dbReference type="RefSeq" id="XP_001325453.1">
    <property type="nucleotide sequence ID" value="XM_001325418.1"/>
</dbReference>
<gene>
    <name evidence="1" type="ORF">TVAG_098000</name>
</gene>
<reference evidence="1" key="1">
    <citation type="submission" date="2006-10" db="EMBL/GenBank/DDBJ databases">
        <authorList>
            <person name="Amadeo P."/>
            <person name="Zhao Q."/>
            <person name="Wortman J."/>
            <person name="Fraser-Liggett C."/>
            <person name="Carlton J."/>
        </authorList>
    </citation>
    <scope>NUCLEOTIDE SEQUENCE</scope>
    <source>
        <strain evidence="1">G3</strain>
    </source>
</reference>
<dbReference type="Proteomes" id="UP000001542">
    <property type="component" value="Unassembled WGS sequence"/>
</dbReference>
<dbReference type="VEuPathDB" id="TrichDB:TVAG_098000"/>
<name>A2E2D0_TRIV3</name>
<accession>A2E2D0</accession>
<evidence type="ECO:0000313" key="1">
    <source>
        <dbReference type="EMBL" id="EAY13230.1"/>
    </source>
</evidence>
<evidence type="ECO:0000313" key="2">
    <source>
        <dbReference type="Proteomes" id="UP000001542"/>
    </source>
</evidence>
<protein>
    <submittedName>
        <fullName evidence="1">Uncharacterized protein</fullName>
    </submittedName>
</protein>
<proteinExistence type="predicted"/>